<accession>C1N8T8</accession>
<keyword evidence="2" id="KW-0732">Signal</keyword>
<dbReference type="eggNOG" id="ENOG502QPN1">
    <property type="taxonomic scope" value="Eukaryota"/>
</dbReference>
<dbReference type="GeneID" id="9689948"/>
<feature type="compositionally biased region" description="Low complexity" evidence="1">
    <location>
        <begin position="484"/>
        <end position="496"/>
    </location>
</feature>
<dbReference type="EMBL" id="GG663751">
    <property type="protein sequence ID" value="EEH51412.1"/>
    <property type="molecule type" value="Genomic_DNA"/>
</dbReference>
<evidence type="ECO:0000256" key="1">
    <source>
        <dbReference type="SAM" id="MobiDB-lite"/>
    </source>
</evidence>
<evidence type="ECO:0000313" key="3">
    <source>
        <dbReference type="EMBL" id="EEH51412.1"/>
    </source>
</evidence>
<feature type="region of interest" description="Disordered" evidence="1">
    <location>
        <begin position="484"/>
        <end position="525"/>
    </location>
</feature>
<sequence>MLAKRDLAVMFLSLFAVYHSLLRDGVVSFDRAWYVPAEESSDDLAASSARGDRAGPGTFASSARFGGGGVAATRSSRAPPPVFFDLNGDGVNEMIVASRTLAEIRVVSVPSSASRRRRRDGGGGAGGDGGGDHGDEGIHDDDADVFAALTTTATASLLPANTRVVAGRTPIALAAGHLTPPRSSGSSSRANSNVKTRKAVVVVVTSGWHLLCFDHNLRLLWEVALSGEFPRRARIREVAVVVSAHATYEGDVGAVIVGGRVETGTRDDDDEGGGGGDSLGDAFERQLDDEDVLRTHRGGAKATAREMEAAEKDGSNAEGDGTGAGKGRLDRSRHFNYYAFEGKTGARRWKHESEDFHRDVDALVDRLTPQHDYRLDAGAFTFTLVPIRPPALEGRHYGEVSCREFRESVVKRALPHQWREREDTRLVVAAFEKHKPHKGARSNAVGRGGAATVDGSSSRGARGAEHGTNAFARALGTTARAVATGGASNRGGASSRGPGGKTTTATRNTHRRVKRPSSGGDPPNVVVAHVEEGIEILHLHTGRTLCKARSIHWSPYDRVGVVNADP</sequence>
<dbReference type="RefSeq" id="XP_003064507.1">
    <property type="nucleotide sequence ID" value="XM_003064461.1"/>
</dbReference>
<organism evidence="4">
    <name type="scientific">Micromonas pusilla (strain CCMP1545)</name>
    <name type="common">Picoplanktonic green alga</name>
    <dbReference type="NCBI Taxonomy" id="564608"/>
    <lineage>
        <taxon>Eukaryota</taxon>
        <taxon>Viridiplantae</taxon>
        <taxon>Chlorophyta</taxon>
        <taxon>Mamiellophyceae</taxon>
        <taxon>Mamiellales</taxon>
        <taxon>Mamiellaceae</taxon>
        <taxon>Micromonas</taxon>
    </lineage>
</organism>
<dbReference type="OrthoDB" id="498961at2759"/>
<feature type="compositionally biased region" description="Basic and acidic residues" evidence="1">
    <location>
        <begin position="303"/>
        <end position="315"/>
    </location>
</feature>
<dbReference type="PANTHER" id="PTHR34284:SF1">
    <property type="entry name" value="FG-GAP REPEAT-CONTAINING PROTEIN"/>
    <property type="match status" value="1"/>
</dbReference>
<evidence type="ECO:0000256" key="2">
    <source>
        <dbReference type="SAM" id="SignalP"/>
    </source>
</evidence>
<feature type="region of interest" description="Disordered" evidence="1">
    <location>
        <begin position="109"/>
        <end position="139"/>
    </location>
</feature>
<dbReference type="KEGG" id="mpp:MICPUCDRAFT_54236"/>
<feature type="region of interest" description="Disordered" evidence="1">
    <location>
        <begin position="434"/>
        <end position="464"/>
    </location>
</feature>
<gene>
    <name evidence="3" type="ORF">MICPUCDRAFT_54236</name>
</gene>
<name>C1N8T8_MICPC</name>
<keyword evidence="4" id="KW-1185">Reference proteome</keyword>
<evidence type="ECO:0000313" key="4">
    <source>
        <dbReference type="Proteomes" id="UP000001876"/>
    </source>
</evidence>
<feature type="region of interest" description="Disordered" evidence="1">
    <location>
        <begin position="262"/>
        <end position="281"/>
    </location>
</feature>
<protein>
    <submittedName>
        <fullName evidence="3">Predicted protein</fullName>
    </submittedName>
</protein>
<dbReference type="PANTHER" id="PTHR34284">
    <property type="entry name" value="FG-GAP REPEAT-CONTAINING PROTEIN"/>
    <property type="match status" value="1"/>
</dbReference>
<dbReference type="Proteomes" id="UP000001876">
    <property type="component" value="Unassembled WGS sequence"/>
</dbReference>
<dbReference type="STRING" id="564608.C1N8T8"/>
<reference evidence="3 4" key="1">
    <citation type="journal article" date="2009" name="Science">
        <title>Green evolution and dynamic adaptations revealed by genomes of the marine picoeukaryotes Micromonas.</title>
        <authorList>
            <person name="Worden A.Z."/>
            <person name="Lee J.H."/>
            <person name="Mock T."/>
            <person name="Rouze P."/>
            <person name="Simmons M.P."/>
            <person name="Aerts A.L."/>
            <person name="Allen A.E."/>
            <person name="Cuvelier M.L."/>
            <person name="Derelle E."/>
            <person name="Everett M.V."/>
            <person name="Foulon E."/>
            <person name="Grimwood J."/>
            <person name="Gundlach H."/>
            <person name="Henrissat B."/>
            <person name="Napoli C."/>
            <person name="McDonald S.M."/>
            <person name="Parker M.S."/>
            <person name="Rombauts S."/>
            <person name="Salamov A."/>
            <person name="Von Dassow P."/>
            <person name="Badger J.H."/>
            <person name="Coutinho P.M."/>
            <person name="Demir E."/>
            <person name="Dubchak I."/>
            <person name="Gentemann C."/>
            <person name="Eikrem W."/>
            <person name="Gready J.E."/>
            <person name="John U."/>
            <person name="Lanier W."/>
            <person name="Lindquist E.A."/>
            <person name="Lucas S."/>
            <person name="Mayer K.F."/>
            <person name="Moreau H."/>
            <person name="Not F."/>
            <person name="Otillar R."/>
            <person name="Panaud O."/>
            <person name="Pangilinan J."/>
            <person name="Paulsen I."/>
            <person name="Piegu B."/>
            <person name="Poliakov A."/>
            <person name="Robbens S."/>
            <person name="Schmutz J."/>
            <person name="Toulza E."/>
            <person name="Wyss T."/>
            <person name="Zelensky A."/>
            <person name="Zhou K."/>
            <person name="Armbrust E.V."/>
            <person name="Bhattacharya D."/>
            <person name="Goodenough U.W."/>
            <person name="Van de Peer Y."/>
            <person name="Grigoriev I.V."/>
        </authorList>
    </citation>
    <scope>NUCLEOTIDE SEQUENCE [LARGE SCALE GENOMIC DNA]</scope>
    <source>
        <strain evidence="3 4">CCMP1545</strain>
    </source>
</reference>
<dbReference type="AlphaFoldDB" id="C1N8T8"/>
<feature type="signal peptide" evidence="2">
    <location>
        <begin position="1"/>
        <end position="22"/>
    </location>
</feature>
<proteinExistence type="predicted"/>
<feature type="region of interest" description="Disordered" evidence="1">
    <location>
        <begin position="294"/>
        <end position="328"/>
    </location>
</feature>
<feature type="chain" id="PRO_5002910687" evidence="2">
    <location>
        <begin position="23"/>
        <end position="566"/>
    </location>
</feature>